<dbReference type="AlphaFoldDB" id="A0A212IYC9"/>
<evidence type="ECO:0000313" key="8">
    <source>
        <dbReference type="EMBL" id="SBV92216.1"/>
    </source>
</evidence>
<evidence type="ECO:0000259" key="7">
    <source>
        <dbReference type="Pfam" id="PF05681"/>
    </source>
</evidence>
<proteinExistence type="inferred from homology"/>
<feature type="domain" description="Fe-S hydro-lyase tartrate dehydratase alpha-type catalytic" evidence="7">
    <location>
        <begin position="11"/>
        <end position="277"/>
    </location>
</feature>
<dbReference type="GO" id="GO:0004333">
    <property type="term" value="F:fumarate hydratase activity"/>
    <property type="evidence" value="ECO:0007669"/>
    <property type="project" value="UniProtKB-EC"/>
</dbReference>
<dbReference type="PANTHER" id="PTHR30389">
    <property type="entry name" value="FUMARATE HYDRATASE-RELATED"/>
    <property type="match status" value="1"/>
</dbReference>
<keyword evidence="4" id="KW-0408">Iron</keyword>
<keyword evidence="5" id="KW-0411">Iron-sulfur</keyword>
<dbReference type="InterPro" id="IPR004646">
    <property type="entry name" value="Fe-S_hydro-lyase_TtdA-typ_cat"/>
</dbReference>
<evidence type="ECO:0000256" key="4">
    <source>
        <dbReference type="ARBA" id="ARBA00023004"/>
    </source>
</evidence>
<keyword evidence="3" id="KW-0479">Metal-binding</keyword>
<dbReference type="EMBL" id="FLUN01000001">
    <property type="protein sequence ID" value="SBV92216.1"/>
    <property type="molecule type" value="Genomic_DNA"/>
</dbReference>
<evidence type="ECO:0000256" key="5">
    <source>
        <dbReference type="ARBA" id="ARBA00023014"/>
    </source>
</evidence>
<organism evidence="8">
    <name type="scientific">uncultured Eubacteriales bacterium</name>
    <dbReference type="NCBI Taxonomy" id="172733"/>
    <lineage>
        <taxon>Bacteria</taxon>
        <taxon>Bacillati</taxon>
        <taxon>Bacillota</taxon>
        <taxon>Clostridia</taxon>
        <taxon>Eubacteriales</taxon>
        <taxon>environmental samples</taxon>
    </lineage>
</organism>
<evidence type="ECO:0000256" key="2">
    <source>
        <dbReference type="ARBA" id="ARBA00022485"/>
    </source>
</evidence>
<dbReference type="NCBIfam" id="NF004885">
    <property type="entry name" value="PRK06246.1"/>
    <property type="match status" value="1"/>
</dbReference>
<dbReference type="PANTHER" id="PTHR30389:SF17">
    <property type="entry name" value="L(+)-TARTRATE DEHYDRATASE SUBUNIT ALPHA-RELATED"/>
    <property type="match status" value="1"/>
</dbReference>
<keyword evidence="2" id="KW-0004">4Fe-4S</keyword>
<evidence type="ECO:0000256" key="6">
    <source>
        <dbReference type="ARBA" id="ARBA00023239"/>
    </source>
</evidence>
<dbReference type="InterPro" id="IPR051208">
    <property type="entry name" value="Class-I_Fumarase/Tartrate_DH"/>
</dbReference>
<evidence type="ECO:0000256" key="3">
    <source>
        <dbReference type="ARBA" id="ARBA00022723"/>
    </source>
</evidence>
<comment type="similarity">
    <text evidence="1">Belongs to the class-I fumarase family.</text>
</comment>
<sequence length="282" mass="29127">MTEISYSSIVSAVARLCREANTFLPADLRRAIEAAGEAERSPVGKAILGDVAENFTFAAQKGLPICQDTGMAVVFAELGQEVHLTGGTLEAAVNEGVAKGYTEGCLRCSVVSDPLRRENTGDNTPAILHLRLVGGNTLKLTVAPKGFGSENMTALKMFTPAATAEDIVAFIVEAVSRAGSNPCPPVVVGVGLGGTSETAALLAKQALLLPVDGENEDPYYATLERESLAHINALGIGPQGLGGSTTALSVRILPYPTHIAGLPCAVNLGCHVTRHASTVLPG</sequence>
<dbReference type="Pfam" id="PF05681">
    <property type="entry name" value="Fumerase"/>
    <property type="match status" value="1"/>
</dbReference>
<dbReference type="GO" id="GO:0051539">
    <property type="term" value="F:4 iron, 4 sulfur cluster binding"/>
    <property type="evidence" value="ECO:0007669"/>
    <property type="project" value="UniProtKB-KW"/>
</dbReference>
<reference evidence="8" key="1">
    <citation type="submission" date="2016-04" db="EMBL/GenBank/DDBJ databases">
        <authorList>
            <person name="Evans L.H."/>
            <person name="Alamgir A."/>
            <person name="Owens N."/>
            <person name="Weber N.D."/>
            <person name="Virtaneva K."/>
            <person name="Barbian K."/>
            <person name="Babar A."/>
            <person name="Rosenke K."/>
        </authorList>
    </citation>
    <scope>NUCLEOTIDE SEQUENCE</scope>
    <source>
        <strain evidence="8">86</strain>
    </source>
</reference>
<protein>
    <submittedName>
        <fullName evidence="8">Putative fumarate hydratase subunit alpha</fullName>
        <ecNumber evidence="8">4.2.1.2</ecNumber>
    </submittedName>
</protein>
<accession>A0A212IYC9</accession>
<dbReference type="EC" id="4.2.1.2" evidence="8"/>
<dbReference type="NCBIfam" id="TIGR00722">
    <property type="entry name" value="ttdA_fumA_fumB"/>
    <property type="match status" value="1"/>
</dbReference>
<evidence type="ECO:0000256" key="1">
    <source>
        <dbReference type="ARBA" id="ARBA00008876"/>
    </source>
</evidence>
<dbReference type="GO" id="GO:0046872">
    <property type="term" value="F:metal ion binding"/>
    <property type="evidence" value="ECO:0007669"/>
    <property type="project" value="UniProtKB-KW"/>
</dbReference>
<name>A0A212IYC9_9FIRM</name>
<gene>
    <name evidence="8" type="ORF">KL86CLO1_10220</name>
</gene>
<keyword evidence="6 8" id="KW-0456">Lyase</keyword>